<evidence type="ECO:0000256" key="6">
    <source>
        <dbReference type="SAM" id="Phobius"/>
    </source>
</evidence>
<evidence type="ECO:0000313" key="8">
    <source>
        <dbReference type="EMBL" id="OAN46653.1"/>
    </source>
</evidence>
<proteinExistence type="predicted"/>
<sequence length="570" mass="61186">MTAPPFRQGGSRTIRKRLTLLAAAFLILLDCGTATWVVTERNEAITIATGSTVNTARLLSSVIEAELGAIDKILVGTAEVLTFHPEPDRWANPAILDFLRRQARLVPGARAILVTGPNGMTRYATNLTDPFQAVDLSDRPYHAAHMRPGPSRPYLGQPSVSRNDSAWIIAISRPLTNHDGSFGGVVAATIDLRQLAIALAIATPNPGDTAVLVDEEGSIIARVPDHHLFVGRSIADMPAFQDSRDKPVFSGQVTSPLDNRERLFGSAKGQQFPMIAVVSRDMATVLRDWQTQSLTLVAVTVLINLVGALLVAGLLRQLTRVERTLADLAEAQAVADTANQAKSAFLANMSHEFRTPLNAILGFSDALLGGIPGHACLPRCTDYLGHIQSSGRHLLALVNDILDLSKIEVGKAELEREDMSLGETVQDCIWLLRPKIEENQISVIHHGLDQPRTISADPRRIRQIVLNLLSNAVKFTPLGGSVTLTLSFFPERASLSVSDTGIGMTTDEIVVAMTPFGQNISDIARAEAGTGLGLPLSRRLAEMHGGSLILTSVKGQGTTATLDLPLVSGN</sequence>
<dbReference type="Pfam" id="PF00512">
    <property type="entry name" value="HisKA"/>
    <property type="match status" value="1"/>
</dbReference>
<name>A0A178MDP1_9PROT</name>
<dbReference type="InterPro" id="IPR036097">
    <property type="entry name" value="HisK_dim/P_sf"/>
</dbReference>
<evidence type="ECO:0000259" key="7">
    <source>
        <dbReference type="PROSITE" id="PS50109"/>
    </source>
</evidence>
<feature type="domain" description="Histidine kinase" evidence="7">
    <location>
        <begin position="348"/>
        <end position="568"/>
    </location>
</feature>
<comment type="catalytic activity">
    <reaction evidence="1">
        <text>ATP + protein L-histidine = ADP + protein N-phospho-L-histidine.</text>
        <dbReference type="EC" id="2.7.13.3"/>
    </reaction>
</comment>
<dbReference type="RefSeq" id="WP_068494845.1">
    <property type="nucleotide sequence ID" value="NZ_LWQT01000088.1"/>
</dbReference>
<organism evidence="8 9">
    <name type="scientific">Paramagnetospirillum marisnigri</name>
    <dbReference type="NCBI Taxonomy" id="1285242"/>
    <lineage>
        <taxon>Bacteria</taxon>
        <taxon>Pseudomonadati</taxon>
        <taxon>Pseudomonadota</taxon>
        <taxon>Alphaproteobacteria</taxon>
        <taxon>Rhodospirillales</taxon>
        <taxon>Magnetospirillaceae</taxon>
        <taxon>Paramagnetospirillum</taxon>
    </lineage>
</organism>
<dbReference type="InterPro" id="IPR003661">
    <property type="entry name" value="HisK_dim/P_dom"/>
</dbReference>
<dbReference type="PRINTS" id="PR00344">
    <property type="entry name" value="BCTRLSENSOR"/>
</dbReference>
<keyword evidence="6" id="KW-0472">Membrane</keyword>
<dbReference type="Gene3D" id="1.10.287.130">
    <property type="match status" value="1"/>
</dbReference>
<dbReference type="SMART" id="SM00388">
    <property type="entry name" value="HisKA"/>
    <property type="match status" value="1"/>
</dbReference>
<feature type="transmembrane region" description="Helical" evidence="6">
    <location>
        <begin position="294"/>
        <end position="315"/>
    </location>
</feature>
<dbReference type="Gene3D" id="3.30.565.10">
    <property type="entry name" value="Histidine kinase-like ATPase, C-terminal domain"/>
    <property type="match status" value="1"/>
</dbReference>
<evidence type="ECO:0000256" key="3">
    <source>
        <dbReference type="ARBA" id="ARBA00022553"/>
    </source>
</evidence>
<dbReference type="CDD" id="cd00082">
    <property type="entry name" value="HisKA"/>
    <property type="match status" value="1"/>
</dbReference>
<dbReference type="PANTHER" id="PTHR43047">
    <property type="entry name" value="TWO-COMPONENT HISTIDINE PROTEIN KINASE"/>
    <property type="match status" value="1"/>
</dbReference>
<keyword evidence="3" id="KW-0597">Phosphoprotein</keyword>
<dbReference type="InterPro" id="IPR004358">
    <property type="entry name" value="Sig_transdc_His_kin-like_C"/>
</dbReference>
<dbReference type="SMART" id="SM00387">
    <property type="entry name" value="HATPase_c"/>
    <property type="match status" value="1"/>
</dbReference>
<dbReference type="Pfam" id="PF02518">
    <property type="entry name" value="HATPase_c"/>
    <property type="match status" value="1"/>
</dbReference>
<dbReference type="InterPro" id="IPR036890">
    <property type="entry name" value="HATPase_C_sf"/>
</dbReference>
<evidence type="ECO:0000256" key="1">
    <source>
        <dbReference type="ARBA" id="ARBA00000085"/>
    </source>
</evidence>
<accession>A0A178MDP1</accession>
<evidence type="ECO:0000256" key="2">
    <source>
        <dbReference type="ARBA" id="ARBA00012438"/>
    </source>
</evidence>
<dbReference type="GO" id="GO:0000155">
    <property type="term" value="F:phosphorelay sensor kinase activity"/>
    <property type="evidence" value="ECO:0007669"/>
    <property type="project" value="InterPro"/>
</dbReference>
<dbReference type="Proteomes" id="UP000078428">
    <property type="component" value="Unassembled WGS sequence"/>
</dbReference>
<dbReference type="STRING" id="1285242.A6A04_05960"/>
<keyword evidence="9" id="KW-1185">Reference proteome</keyword>
<dbReference type="CDD" id="cd12915">
    <property type="entry name" value="PDC2_DGC_like"/>
    <property type="match status" value="1"/>
</dbReference>
<keyword evidence="4" id="KW-0808">Transferase</keyword>
<evidence type="ECO:0000256" key="5">
    <source>
        <dbReference type="ARBA" id="ARBA00022777"/>
    </source>
</evidence>
<dbReference type="InterPro" id="IPR003594">
    <property type="entry name" value="HATPase_dom"/>
</dbReference>
<dbReference type="Gene3D" id="3.30.450.20">
    <property type="entry name" value="PAS domain"/>
    <property type="match status" value="2"/>
</dbReference>
<evidence type="ECO:0000256" key="4">
    <source>
        <dbReference type="ARBA" id="ARBA00022679"/>
    </source>
</evidence>
<dbReference type="AlphaFoldDB" id="A0A178MDP1"/>
<dbReference type="GO" id="GO:0009927">
    <property type="term" value="F:histidine phosphotransfer kinase activity"/>
    <property type="evidence" value="ECO:0007669"/>
    <property type="project" value="TreeGrafter"/>
</dbReference>
<evidence type="ECO:0000313" key="9">
    <source>
        <dbReference type="Proteomes" id="UP000078428"/>
    </source>
</evidence>
<dbReference type="CDD" id="cd12914">
    <property type="entry name" value="PDC1_DGC_like"/>
    <property type="match status" value="1"/>
</dbReference>
<dbReference type="GO" id="GO:0005886">
    <property type="term" value="C:plasma membrane"/>
    <property type="evidence" value="ECO:0007669"/>
    <property type="project" value="TreeGrafter"/>
</dbReference>
<dbReference type="InterPro" id="IPR005467">
    <property type="entry name" value="His_kinase_dom"/>
</dbReference>
<dbReference type="SUPFAM" id="SSF47384">
    <property type="entry name" value="Homodimeric domain of signal transducing histidine kinase"/>
    <property type="match status" value="1"/>
</dbReference>
<comment type="caution">
    <text evidence="8">The sequence shown here is derived from an EMBL/GenBank/DDBJ whole genome shotgun (WGS) entry which is preliminary data.</text>
</comment>
<reference evidence="8" key="1">
    <citation type="submission" date="2016-04" db="EMBL/GenBank/DDBJ databases">
        <title>Draft genome sequence of freshwater magnetotactic bacteria Magnetospirillum marisnigri SP-1 and Magnetospirillum moscoviense BB-1.</title>
        <authorList>
            <person name="Koziaeva V."/>
            <person name="Dziuba M.V."/>
            <person name="Ivanov T.M."/>
            <person name="Kuznetsov B."/>
            <person name="Grouzdev D.S."/>
        </authorList>
    </citation>
    <scope>NUCLEOTIDE SEQUENCE [LARGE SCALE GENOMIC DNA]</scope>
    <source>
        <strain evidence="8">SP-1</strain>
    </source>
</reference>
<keyword evidence="6" id="KW-1133">Transmembrane helix</keyword>
<dbReference type="EMBL" id="LWQT01000088">
    <property type="protein sequence ID" value="OAN46653.1"/>
    <property type="molecule type" value="Genomic_DNA"/>
</dbReference>
<dbReference type="PANTHER" id="PTHR43047:SF72">
    <property type="entry name" value="OSMOSENSING HISTIDINE PROTEIN KINASE SLN1"/>
    <property type="match status" value="1"/>
</dbReference>
<keyword evidence="6" id="KW-0812">Transmembrane</keyword>
<dbReference type="PROSITE" id="PS50109">
    <property type="entry name" value="HIS_KIN"/>
    <property type="match status" value="1"/>
</dbReference>
<dbReference type="EC" id="2.7.13.3" evidence="2"/>
<protein>
    <recommendedName>
        <fullName evidence="2">histidine kinase</fullName>
        <ecNumber evidence="2">2.7.13.3</ecNumber>
    </recommendedName>
</protein>
<gene>
    <name evidence="8" type="ORF">A6A04_05960</name>
</gene>
<dbReference type="SUPFAM" id="SSF55874">
    <property type="entry name" value="ATPase domain of HSP90 chaperone/DNA topoisomerase II/histidine kinase"/>
    <property type="match status" value="1"/>
</dbReference>
<keyword evidence="5" id="KW-0418">Kinase</keyword>